<evidence type="ECO:0000313" key="2">
    <source>
        <dbReference type="EMBL" id="KAF6751577.1"/>
    </source>
</evidence>
<proteinExistence type="predicted"/>
<comment type="caution">
    <text evidence="2">The sequence shown here is derived from an EMBL/GenBank/DDBJ whole genome shotgun (WGS) entry which is preliminary data.</text>
</comment>
<feature type="compositionally biased region" description="Acidic residues" evidence="1">
    <location>
        <begin position="12"/>
        <end position="23"/>
    </location>
</feature>
<keyword evidence="3" id="KW-1185">Reference proteome</keyword>
<organism evidence="2 3">
    <name type="scientific">Ephemerocybe angulata</name>
    <dbReference type="NCBI Taxonomy" id="980116"/>
    <lineage>
        <taxon>Eukaryota</taxon>
        <taxon>Fungi</taxon>
        <taxon>Dikarya</taxon>
        <taxon>Basidiomycota</taxon>
        <taxon>Agaricomycotina</taxon>
        <taxon>Agaricomycetes</taxon>
        <taxon>Agaricomycetidae</taxon>
        <taxon>Agaricales</taxon>
        <taxon>Agaricineae</taxon>
        <taxon>Psathyrellaceae</taxon>
        <taxon>Ephemerocybe</taxon>
    </lineage>
</organism>
<feature type="region of interest" description="Disordered" evidence="1">
    <location>
        <begin position="135"/>
        <end position="191"/>
    </location>
</feature>
<dbReference type="EMBL" id="JACGCI010000049">
    <property type="protein sequence ID" value="KAF6751577.1"/>
    <property type="molecule type" value="Genomic_DNA"/>
</dbReference>
<gene>
    <name evidence="2" type="ORF">DFP72DRAFT_816385</name>
</gene>
<feature type="compositionally biased region" description="Basic and acidic residues" evidence="1">
    <location>
        <begin position="1"/>
        <end position="11"/>
    </location>
</feature>
<feature type="compositionally biased region" description="Polar residues" evidence="1">
    <location>
        <begin position="135"/>
        <end position="145"/>
    </location>
</feature>
<feature type="compositionally biased region" description="Acidic residues" evidence="1">
    <location>
        <begin position="155"/>
        <end position="165"/>
    </location>
</feature>
<accession>A0A8H6M4W7</accession>
<dbReference type="OrthoDB" id="3269111at2759"/>
<reference evidence="2 3" key="1">
    <citation type="submission" date="2020-07" db="EMBL/GenBank/DDBJ databases">
        <title>Comparative genomics of pyrophilous fungi reveals a link between fire events and developmental genes.</title>
        <authorList>
            <consortium name="DOE Joint Genome Institute"/>
            <person name="Steindorff A.S."/>
            <person name="Carver A."/>
            <person name="Calhoun S."/>
            <person name="Stillman K."/>
            <person name="Liu H."/>
            <person name="Lipzen A."/>
            <person name="Pangilinan J."/>
            <person name="Labutti K."/>
            <person name="Bruns T.D."/>
            <person name="Grigoriev I.V."/>
        </authorList>
    </citation>
    <scope>NUCLEOTIDE SEQUENCE [LARGE SCALE GENOMIC DNA]</scope>
    <source>
        <strain evidence="2 3">CBS 144469</strain>
    </source>
</reference>
<dbReference type="AlphaFoldDB" id="A0A8H6M4W7"/>
<feature type="compositionally biased region" description="Basic residues" evidence="1">
    <location>
        <begin position="169"/>
        <end position="180"/>
    </location>
</feature>
<protein>
    <submittedName>
        <fullName evidence="2">Uncharacterized protein</fullName>
    </submittedName>
</protein>
<evidence type="ECO:0000256" key="1">
    <source>
        <dbReference type="SAM" id="MobiDB-lite"/>
    </source>
</evidence>
<sequence length="244" mass="28014">MEIERRRRAEELEASDSDDDPDLNDGYGKSAYNENKGVSMTVTFTPFDQPKGRANAKPKTLSKIGYFHEDYDYKDWFLKVLQAVGREDLWNMCWICDGRDQSDDDRFTVSYTVPRKVTSEVMITDKADFDEMVTQATSRPSNEGQPVSLRRNRDSDDDEDSDDTDKDSGKRKKKKKRKQVHNSEEKAQNDIIKKLTTRHTCNDKACPKTPCYIAGPTAEHIHLTHQHLRLWAAAVVSSISLNYV</sequence>
<feature type="compositionally biased region" description="Basic and acidic residues" evidence="1">
    <location>
        <begin position="181"/>
        <end position="191"/>
    </location>
</feature>
<feature type="region of interest" description="Disordered" evidence="1">
    <location>
        <begin position="1"/>
        <end position="34"/>
    </location>
</feature>
<name>A0A8H6M4W7_9AGAR</name>
<evidence type="ECO:0000313" key="3">
    <source>
        <dbReference type="Proteomes" id="UP000521943"/>
    </source>
</evidence>
<dbReference type="Proteomes" id="UP000521943">
    <property type="component" value="Unassembled WGS sequence"/>
</dbReference>